<dbReference type="AlphaFoldDB" id="A0A1C6XD70"/>
<evidence type="ECO:0000313" key="4">
    <source>
        <dbReference type="Proteomes" id="UP000507163"/>
    </source>
</evidence>
<dbReference type="Proteomes" id="UP000507163">
    <property type="component" value="Chromosome 10"/>
</dbReference>
<keyword evidence="2" id="KW-0732">Signal</keyword>
<dbReference type="EMBL" id="LT608176">
    <property type="protein sequence ID" value="SCM01704.1"/>
    <property type="molecule type" value="Genomic_DNA"/>
</dbReference>
<feature type="chain" id="PRO_5008750593" evidence="2">
    <location>
        <begin position="20"/>
        <end position="568"/>
    </location>
</feature>
<protein>
    <submittedName>
        <fullName evidence="3">Uncharacterized protein</fullName>
    </submittedName>
</protein>
<proteinExistence type="predicted"/>
<evidence type="ECO:0000256" key="2">
    <source>
        <dbReference type="SAM" id="SignalP"/>
    </source>
</evidence>
<evidence type="ECO:0000256" key="1">
    <source>
        <dbReference type="SAM" id="MobiDB-lite"/>
    </source>
</evidence>
<gene>
    <name evidence="3" type="ORF">PCHAJ_000220700</name>
</gene>
<sequence length="568" mass="66443">MNKLYACILFLVWRNFSISGELTNVENYVQDKSIILHGSQENGNKSDENLKIEQVEKDGKIDIANQYKIDVPFAVNPEVEGKLVSKDLVNNENPNSPIDKNNEKVEIDRPDDEAKNIAQKDDAKIEKIETDDDNISNGFKDKIHETNRRELNIMNTIKVSNKYEDKFDKVVNFYFDDSLEKEKIENEKEANNSIILKEVNKETLLNFNGMKDEITKKINEPNGDIITKYANTLLKDGGMALKLNVSKFFNRMFKLIVREKLMYTLCYNEKTSKNGDTTKNEEEISENGSANGSTNRKMLDKNCGEKCFLSRFKDEITYKEEDIYNYYVSLEKLLKKSEIYMKTDMVSKYFKFYPVEKINYNFENVINNNIFIESVRSILFDSYKNDEKSIYANFAVVIDSLFSLIREEAIIEDIRAYIERFFKDIDLLNQKALSFFKDELFSEAKQYQIPNLTQKNFEHILAKIYSRSVLESILNKKTSHRIGNKQNRFKSSFLDNSETIHPVALDKIVMEENLPSNESEKDVLCKFIPIRKRLIYDKLNNTMKVAENAILDYLFKMLIQKIHHYAME</sequence>
<feature type="compositionally biased region" description="Polar residues" evidence="1">
    <location>
        <begin position="286"/>
        <end position="295"/>
    </location>
</feature>
<evidence type="ECO:0000313" key="3">
    <source>
        <dbReference type="EMBL" id="SCM01704.1"/>
    </source>
</evidence>
<name>A0A1C6XD70_PLACU</name>
<feature type="region of interest" description="Disordered" evidence="1">
    <location>
        <begin position="274"/>
        <end position="295"/>
    </location>
</feature>
<accession>A0A1C6XD70</accession>
<reference evidence="3 4" key="1">
    <citation type="submission" date="2016-08" db="EMBL/GenBank/DDBJ databases">
        <authorList>
            <consortium name="Pathogen Informatics"/>
        </authorList>
    </citation>
    <scope>NUCLEOTIDE SEQUENCE [LARGE SCALE GENOMIC DNA]</scope>
    <source>
        <strain evidence="3 4">AJ</strain>
    </source>
</reference>
<organism evidence="3 4">
    <name type="scientific">Plasmodium chabaudi chabaudi</name>
    <dbReference type="NCBI Taxonomy" id="31271"/>
    <lineage>
        <taxon>Eukaryota</taxon>
        <taxon>Sar</taxon>
        <taxon>Alveolata</taxon>
        <taxon>Apicomplexa</taxon>
        <taxon>Aconoidasida</taxon>
        <taxon>Haemosporida</taxon>
        <taxon>Plasmodiidae</taxon>
        <taxon>Plasmodium</taxon>
        <taxon>Plasmodium (Vinckeia)</taxon>
    </lineage>
</organism>
<feature type="signal peptide" evidence="2">
    <location>
        <begin position="1"/>
        <end position="19"/>
    </location>
</feature>